<dbReference type="Proteomes" id="UP000183190">
    <property type="component" value="Unassembled WGS sequence"/>
</dbReference>
<dbReference type="AlphaFoldDB" id="A0A1H6ICT4"/>
<proteinExistence type="predicted"/>
<sequence>MKALITGSAGFYGKHLCTELEENGYEVIRCDLKAEDDIISMDIMDSDMVLDIISQHRPDVLVNMAGQANVGLSWKKPQLTVQLNTIGLINILEAVKTVNPKMRVIAIGSSDEYGNLKERGANVVEEMPVSPMTPYAISKQAQELFAQLYNKNFGMNVCMVRQFNLGGAGQAKGFMIADFASGIVDIERGQREYLSVGNLESARDFTHVKDACRAIRLIAEKGHTGEVYNICSGSTHTAQEVLDKLISMAKVQIEVRQDPARMRPSDTPVVCGNHDKLTSHTGWKPEMNLDEIIKDALGFWRIP</sequence>
<evidence type="ECO:0000313" key="2">
    <source>
        <dbReference type="EMBL" id="SEH46491.1"/>
    </source>
</evidence>
<dbReference type="Gene3D" id="3.90.25.10">
    <property type="entry name" value="UDP-galactose 4-epimerase, domain 1"/>
    <property type="match status" value="1"/>
</dbReference>
<dbReference type="Gene3D" id="3.40.50.720">
    <property type="entry name" value="NAD(P)-binding Rossmann-like Domain"/>
    <property type="match status" value="1"/>
</dbReference>
<dbReference type="RefSeq" id="WP_074714608.1">
    <property type="nucleotide sequence ID" value="NZ_FNWV01000002.1"/>
</dbReference>
<dbReference type="InterPro" id="IPR016040">
    <property type="entry name" value="NAD(P)-bd_dom"/>
</dbReference>
<reference evidence="2 3" key="1">
    <citation type="submission" date="2016-10" db="EMBL/GenBank/DDBJ databases">
        <authorList>
            <person name="de Groot N.N."/>
        </authorList>
    </citation>
    <scope>NUCLEOTIDE SEQUENCE [LARGE SCALE GENOMIC DNA]</scope>
    <source>
        <strain evidence="2 3">YAD2003</strain>
    </source>
</reference>
<gene>
    <name evidence="2" type="ORF">SAMN02910265_00815</name>
</gene>
<dbReference type="PANTHER" id="PTHR43000">
    <property type="entry name" value="DTDP-D-GLUCOSE 4,6-DEHYDRATASE-RELATED"/>
    <property type="match status" value="1"/>
</dbReference>
<organism evidence="2 3">
    <name type="scientific">Ruminococcus flavefaciens</name>
    <dbReference type="NCBI Taxonomy" id="1265"/>
    <lineage>
        <taxon>Bacteria</taxon>
        <taxon>Bacillati</taxon>
        <taxon>Bacillota</taxon>
        <taxon>Clostridia</taxon>
        <taxon>Eubacteriales</taxon>
        <taxon>Oscillospiraceae</taxon>
        <taxon>Ruminococcus</taxon>
    </lineage>
</organism>
<dbReference type="OrthoDB" id="9779041at2"/>
<evidence type="ECO:0000259" key="1">
    <source>
        <dbReference type="Pfam" id="PF16363"/>
    </source>
</evidence>
<dbReference type="EMBL" id="FNWV01000002">
    <property type="protein sequence ID" value="SEH46491.1"/>
    <property type="molecule type" value="Genomic_DNA"/>
</dbReference>
<name>A0A1H6ICT4_RUMFL</name>
<evidence type="ECO:0000313" key="3">
    <source>
        <dbReference type="Proteomes" id="UP000183190"/>
    </source>
</evidence>
<accession>A0A1H6ICT4</accession>
<protein>
    <submittedName>
        <fullName evidence="2">GDPmannose 4,6-dehydratase</fullName>
    </submittedName>
</protein>
<feature type="domain" description="NAD(P)-binding" evidence="1">
    <location>
        <begin position="4"/>
        <end position="295"/>
    </location>
</feature>
<dbReference type="InterPro" id="IPR036291">
    <property type="entry name" value="NAD(P)-bd_dom_sf"/>
</dbReference>
<dbReference type="SUPFAM" id="SSF51735">
    <property type="entry name" value="NAD(P)-binding Rossmann-fold domains"/>
    <property type="match status" value="1"/>
</dbReference>
<dbReference type="Pfam" id="PF16363">
    <property type="entry name" value="GDP_Man_Dehyd"/>
    <property type="match status" value="1"/>
</dbReference>